<proteinExistence type="predicted"/>
<accession>W7TUC4</accession>
<name>W7TUC4_9STRA</name>
<evidence type="ECO:0000313" key="2">
    <source>
        <dbReference type="Proteomes" id="UP000019335"/>
    </source>
</evidence>
<dbReference type="AlphaFoldDB" id="W7TUC4"/>
<protein>
    <submittedName>
        <fullName evidence="1">Uncharacterized protein</fullName>
    </submittedName>
</protein>
<sequence length="109" mass="12868">MCRFLCIFQHLSLHLGPWPWRSMIQLHSPAQRHDGTCFETPCHSNQAVIIQAGRILLHYNYLVCCHLRDARNVWNLRIRYTDLQQRHAAHDGAHITPQRRAVEISPFYI</sequence>
<dbReference type="EMBL" id="AZIL01000117">
    <property type="protein sequence ID" value="EWM29747.1"/>
    <property type="molecule type" value="Genomic_DNA"/>
</dbReference>
<keyword evidence="2" id="KW-1185">Reference proteome</keyword>
<organism evidence="1 2">
    <name type="scientific">Nannochloropsis gaditana</name>
    <dbReference type="NCBI Taxonomy" id="72520"/>
    <lineage>
        <taxon>Eukaryota</taxon>
        <taxon>Sar</taxon>
        <taxon>Stramenopiles</taxon>
        <taxon>Ochrophyta</taxon>
        <taxon>Eustigmatophyceae</taxon>
        <taxon>Eustigmatales</taxon>
        <taxon>Monodopsidaceae</taxon>
        <taxon>Nannochloropsis</taxon>
    </lineage>
</organism>
<comment type="caution">
    <text evidence="1">The sequence shown here is derived from an EMBL/GenBank/DDBJ whole genome shotgun (WGS) entry which is preliminary data.</text>
</comment>
<dbReference type="Proteomes" id="UP000019335">
    <property type="component" value="Chromosome 2"/>
</dbReference>
<reference evidence="1 2" key="1">
    <citation type="journal article" date="2014" name="Mol. Plant">
        <title>Chromosome Scale Genome Assembly and Transcriptome Profiling of Nannochloropsis gaditana in Nitrogen Depletion.</title>
        <authorList>
            <person name="Corteggiani Carpinelli E."/>
            <person name="Telatin A."/>
            <person name="Vitulo N."/>
            <person name="Forcato C."/>
            <person name="D'Angelo M."/>
            <person name="Schiavon R."/>
            <person name="Vezzi A."/>
            <person name="Giacometti G.M."/>
            <person name="Morosinotto T."/>
            <person name="Valle G."/>
        </authorList>
    </citation>
    <scope>NUCLEOTIDE SEQUENCE [LARGE SCALE GENOMIC DNA]</scope>
    <source>
        <strain evidence="1 2">B-31</strain>
    </source>
</reference>
<gene>
    <name evidence="1" type="ORF">Naga_100022g6</name>
</gene>
<evidence type="ECO:0000313" key="1">
    <source>
        <dbReference type="EMBL" id="EWM29747.1"/>
    </source>
</evidence>